<gene>
    <name evidence="2" type="ORF">IHE50_01595</name>
</gene>
<dbReference type="AlphaFoldDB" id="A0A8T3UR52"/>
<sequence>MERNEAADALEDAKRWFKTAMLAGEHGDYNIGLYSLEMSVEIALKGVLVRFGVTYPKVHDVIPLVMKIFTEEKAKLPKEFVDNENLIIDTFRELLKRRGPAGYTFSSNIKISDLKGDFNAYSKATDKVIGLCQKVIEK</sequence>
<proteinExistence type="predicted"/>
<dbReference type="EMBL" id="JADFAQ010000022">
    <property type="protein sequence ID" value="MBE5728091.1"/>
    <property type="molecule type" value="Genomic_DNA"/>
</dbReference>
<dbReference type="Proteomes" id="UP000763484">
    <property type="component" value="Unassembled WGS sequence"/>
</dbReference>
<dbReference type="PROSITE" id="PS50910">
    <property type="entry name" value="HEPN"/>
    <property type="match status" value="1"/>
</dbReference>
<dbReference type="SUPFAM" id="SSF81593">
    <property type="entry name" value="Nucleotidyltransferase substrate binding subunit/domain"/>
    <property type="match status" value="1"/>
</dbReference>
<evidence type="ECO:0000313" key="2">
    <source>
        <dbReference type="EMBL" id="MBE5728091.1"/>
    </source>
</evidence>
<evidence type="ECO:0000313" key="3">
    <source>
        <dbReference type="Proteomes" id="UP000763484"/>
    </source>
</evidence>
<dbReference type="InterPro" id="IPR007842">
    <property type="entry name" value="HEPN_dom"/>
</dbReference>
<comment type="caution">
    <text evidence="2">The sequence shown here is derived from an EMBL/GenBank/DDBJ whole genome shotgun (WGS) entry which is preliminary data.</text>
</comment>
<dbReference type="SMART" id="SM00748">
    <property type="entry name" value="HEPN"/>
    <property type="match status" value="1"/>
</dbReference>
<accession>A0A8T3UR52</accession>
<dbReference type="Gene3D" id="1.20.120.330">
    <property type="entry name" value="Nucleotidyltransferases domain 2"/>
    <property type="match status" value="1"/>
</dbReference>
<reference evidence="2 3" key="1">
    <citation type="submission" date="2020-09" db="EMBL/GenBank/DDBJ databases">
        <title>Genomic characterization of a novel Parvarchaeota family in acid mine drainage sediments.</title>
        <authorList>
            <person name="Luo Z.-H."/>
        </authorList>
    </citation>
    <scope>NUCLEOTIDE SEQUENCE [LARGE SCALE GENOMIC DNA]</scope>
    <source>
        <strain evidence="2">TL1-5_bins.178</strain>
    </source>
</reference>
<dbReference type="Pfam" id="PF05168">
    <property type="entry name" value="HEPN"/>
    <property type="match status" value="1"/>
</dbReference>
<name>A0A8T3UR52_9ARCH</name>
<organism evidence="2 3">
    <name type="scientific">Candidatus Acidifodinimicrobium mancum</name>
    <dbReference type="NCBI Taxonomy" id="2898728"/>
    <lineage>
        <taxon>Archaea</taxon>
        <taxon>Candidatus Parvarchaeota</taxon>
        <taxon>Candidatus Acidifodinimicrobiaceae</taxon>
        <taxon>Candidatus Acidifodinimicrobium</taxon>
    </lineage>
</organism>
<evidence type="ECO:0000259" key="1">
    <source>
        <dbReference type="PROSITE" id="PS50910"/>
    </source>
</evidence>
<feature type="domain" description="HEPN" evidence="1">
    <location>
        <begin position="10"/>
        <end position="135"/>
    </location>
</feature>
<protein>
    <submittedName>
        <fullName evidence="2">HEPN domain-containing protein</fullName>
    </submittedName>
</protein>